<dbReference type="GO" id="GO:0003964">
    <property type="term" value="F:RNA-directed DNA polymerase activity"/>
    <property type="evidence" value="ECO:0007669"/>
    <property type="project" value="UniProtKB-KW"/>
</dbReference>
<evidence type="ECO:0000259" key="2">
    <source>
        <dbReference type="Pfam" id="PF19259"/>
    </source>
</evidence>
<keyword evidence="3" id="KW-0808">Transferase</keyword>
<comment type="caution">
    <text evidence="3">The sequence shown here is derived from an EMBL/GenBank/DDBJ whole genome shotgun (WGS) entry which is preliminary data.</text>
</comment>
<reference evidence="3" key="1">
    <citation type="journal article" date="2022" name="Int. J. Mol. Sci.">
        <title>Draft Genome of Tanacetum Coccineum: Genomic Comparison of Closely Related Tanacetum-Family Plants.</title>
        <authorList>
            <person name="Yamashiro T."/>
            <person name="Shiraishi A."/>
            <person name="Nakayama K."/>
            <person name="Satake H."/>
        </authorList>
    </citation>
    <scope>NUCLEOTIDE SEQUENCE</scope>
</reference>
<sequence>MIGTRPLLHNKTQDKQALKFKDQSHKRDLNESSKIKVTREIEHPLRGDVTNKYCPRTEVKKMDDELYNLAVKGNGLRTYIRRFQELAVLCPNVVPNSEKLMEIFISGLPRNIEGNVTASKPQTLEEATNIAQRLIDQIIKHDSMQETNYHKQKLEEKRNIINNNS</sequence>
<keyword evidence="4" id="KW-1185">Reference proteome</keyword>
<feature type="compositionally biased region" description="Basic and acidic residues" evidence="1">
    <location>
        <begin position="11"/>
        <end position="32"/>
    </location>
</feature>
<dbReference type="Proteomes" id="UP001151760">
    <property type="component" value="Unassembled WGS sequence"/>
</dbReference>
<evidence type="ECO:0000256" key="1">
    <source>
        <dbReference type="SAM" id="MobiDB-lite"/>
    </source>
</evidence>
<gene>
    <name evidence="3" type="ORF">Tco_0819702</name>
</gene>
<feature type="domain" description="Ty3 transposon capsid-like protein" evidence="2">
    <location>
        <begin position="58"/>
        <end position="155"/>
    </location>
</feature>
<feature type="region of interest" description="Disordered" evidence="1">
    <location>
        <begin position="1"/>
        <end position="32"/>
    </location>
</feature>
<keyword evidence="3" id="KW-0695">RNA-directed DNA polymerase</keyword>
<protein>
    <submittedName>
        <fullName evidence="3">Reverse transcriptase domain-containing protein</fullName>
    </submittedName>
</protein>
<proteinExistence type="predicted"/>
<dbReference type="EMBL" id="BQNB010012051">
    <property type="protein sequence ID" value="GJS98532.1"/>
    <property type="molecule type" value="Genomic_DNA"/>
</dbReference>
<accession>A0ABQ5ABK5</accession>
<evidence type="ECO:0000313" key="3">
    <source>
        <dbReference type="EMBL" id="GJS98532.1"/>
    </source>
</evidence>
<evidence type="ECO:0000313" key="4">
    <source>
        <dbReference type="Proteomes" id="UP001151760"/>
    </source>
</evidence>
<dbReference type="InterPro" id="IPR045358">
    <property type="entry name" value="Ty3_capsid"/>
</dbReference>
<organism evidence="3 4">
    <name type="scientific">Tanacetum coccineum</name>
    <dbReference type="NCBI Taxonomy" id="301880"/>
    <lineage>
        <taxon>Eukaryota</taxon>
        <taxon>Viridiplantae</taxon>
        <taxon>Streptophyta</taxon>
        <taxon>Embryophyta</taxon>
        <taxon>Tracheophyta</taxon>
        <taxon>Spermatophyta</taxon>
        <taxon>Magnoliopsida</taxon>
        <taxon>eudicotyledons</taxon>
        <taxon>Gunneridae</taxon>
        <taxon>Pentapetalae</taxon>
        <taxon>asterids</taxon>
        <taxon>campanulids</taxon>
        <taxon>Asterales</taxon>
        <taxon>Asteraceae</taxon>
        <taxon>Asteroideae</taxon>
        <taxon>Anthemideae</taxon>
        <taxon>Anthemidinae</taxon>
        <taxon>Tanacetum</taxon>
    </lineage>
</organism>
<keyword evidence="3" id="KW-0548">Nucleotidyltransferase</keyword>
<dbReference type="Pfam" id="PF19259">
    <property type="entry name" value="Ty3_capsid"/>
    <property type="match status" value="1"/>
</dbReference>
<name>A0ABQ5ABK5_9ASTR</name>
<reference evidence="3" key="2">
    <citation type="submission" date="2022-01" db="EMBL/GenBank/DDBJ databases">
        <authorList>
            <person name="Yamashiro T."/>
            <person name="Shiraishi A."/>
            <person name="Satake H."/>
            <person name="Nakayama K."/>
        </authorList>
    </citation>
    <scope>NUCLEOTIDE SEQUENCE</scope>
</reference>